<dbReference type="EMBL" id="BAABRV010000005">
    <property type="protein sequence ID" value="GAA5533829.1"/>
    <property type="molecule type" value="Genomic_DNA"/>
</dbReference>
<protein>
    <submittedName>
        <fullName evidence="1">Uncharacterized protein</fullName>
    </submittedName>
</protein>
<evidence type="ECO:0000313" key="1">
    <source>
        <dbReference type="EMBL" id="GAA5533829.1"/>
    </source>
</evidence>
<evidence type="ECO:0000313" key="2">
    <source>
        <dbReference type="Proteomes" id="UP001404956"/>
    </source>
</evidence>
<comment type="caution">
    <text evidence="1">The sequence shown here is derived from an EMBL/GenBank/DDBJ whole genome shotgun (WGS) entry which is preliminary data.</text>
</comment>
<dbReference type="RefSeq" id="WP_345454592.1">
    <property type="nucleotide sequence ID" value="NZ_BAABRV010000005.1"/>
</dbReference>
<dbReference type="Proteomes" id="UP001404956">
    <property type="component" value="Unassembled WGS sequence"/>
</dbReference>
<organism evidence="1 2">
    <name type="scientific">Deinococcus aluminii</name>
    <dbReference type="NCBI Taxonomy" id="1656885"/>
    <lineage>
        <taxon>Bacteria</taxon>
        <taxon>Thermotogati</taxon>
        <taxon>Deinococcota</taxon>
        <taxon>Deinococci</taxon>
        <taxon>Deinococcales</taxon>
        <taxon>Deinococcaceae</taxon>
        <taxon>Deinococcus</taxon>
    </lineage>
</organism>
<proteinExistence type="predicted"/>
<gene>
    <name evidence="1" type="ORF">Dalu01_02237</name>
</gene>
<reference evidence="1 2" key="1">
    <citation type="submission" date="2024-02" db="EMBL/GenBank/DDBJ databases">
        <title>Deinococcus aluminii NBRC 112889.</title>
        <authorList>
            <person name="Ichikawa N."/>
            <person name="Katano-Makiyama Y."/>
            <person name="Hidaka K."/>
        </authorList>
    </citation>
    <scope>NUCLEOTIDE SEQUENCE [LARGE SCALE GENOMIC DNA]</scope>
    <source>
        <strain evidence="1 2">NBRC 112889</strain>
    </source>
</reference>
<sequence length="109" mass="11492">MTRAAVPFQFTVSAPPGKVRETRVAFSDLTTRLLAVLPEAATVVVSARLGVTVLNGAGESLDLEAVPWAWVEEAVTLLGTGAFTLPREGVRGSDVQEPWIERGKSAGTS</sequence>
<name>A0ABP9XEN6_9DEIO</name>
<keyword evidence="2" id="KW-1185">Reference proteome</keyword>
<accession>A0ABP9XEN6</accession>